<evidence type="ECO:0000313" key="2">
    <source>
        <dbReference type="EMBL" id="AUO18957.1"/>
    </source>
</evidence>
<sequence length="466" mass="51379">MFFKRQGFRLFSVFTVLAVFFCTLAGYKTFVSADVYVPSNIKVGLFYGSSAKTSVKITSERGYYAGVFNDRDFSEEKIIEDTDVIVSIAENQVVLSDLDGNVLYSESGNNGIGICPIYTDFWEERLEIDGSGYRGSLNFIKDGSGIAVINVVNMDQYLYGVVSREMSESWPLEALKAQAVCSRNYAAQNLGKHSSYGFDICANTHCQMYTGMSREAQSIYDAVDATAGQVMTYNGELCECYYAASMGSTTENVKYVWGNEVPYLISVDNSYEDTENIPNGIWSGVLTVAEVSTIMRNRGYDVGDVQKIEVLEYSPEGRVIKMRVTGNTAIKTLELEECRTVFGTVTKSQMFTVVGDGDAQGQAYVSVTDGSTLIRRRPTQLELLTSSGRSEFSGESLYTTNGQYQKVYADSYEESSANTSFTFKGSGWGHGVGMSQYGAKGMAEAGYTYDEILTHYFSGAEVTTVY</sequence>
<dbReference type="InterPro" id="IPR013486">
    <property type="entry name" value="SpoIID/LytB"/>
</dbReference>
<dbReference type="EMBL" id="CP020991">
    <property type="protein sequence ID" value="AUO18957.1"/>
    <property type="molecule type" value="Genomic_DNA"/>
</dbReference>
<dbReference type="PANTHER" id="PTHR30032">
    <property type="entry name" value="N-ACETYLMURAMOYL-L-ALANINE AMIDASE-RELATED"/>
    <property type="match status" value="1"/>
</dbReference>
<keyword evidence="3" id="KW-1185">Reference proteome</keyword>
<dbReference type="KEGG" id="mpec:B9O19_00774"/>
<dbReference type="GO" id="GO:0030288">
    <property type="term" value="C:outer membrane-bounded periplasmic space"/>
    <property type="evidence" value="ECO:0007669"/>
    <property type="project" value="TreeGrafter"/>
</dbReference>
<feature type="domain" description="Sporulation stage II protein D amidase enhancer LytB N-terminal" evidence="1">
    <location>
        <begin position="144"/>
        <end position="233"/>
    </location>
</feature>
<evidence type="ECO:0000259" key="1">
    <source>
        <dbReference type="Pfam" id="PF08486"/>
    </source>
</evidence>
<dbReference type="GO" id="GO:0030435">
    <property type="term" value="P:sporulation resulting in formation of a cellular spore"/>
    <property type="evidence" value="ECO:0007669"/>
    <property type="project" value="InterPro"/>
</dbReference>
<protein>
    <submittedName>
        <fullName evidence="2">Stage II sporulation protein SpoIID</fullName>
    </submittedName>
</protein>
<reference evidence="2 3" key="1">
    <citation type="submission" date="2017-04" db="EMBL/GenBank/DDBJ databases">
        <title>Monoglobus pectinilyticus 14 draft genome.</title>
        <authorList>
            <person name="Kim C."/>
            <person name="Rosendale D.I."/>
            <person name="Kelly W.J."/>
            <person name="Tannock G.W."/>
            <person name="Patchett M.L."/>
            <person name="Jordens J.Z."/>
        </authorList>
    </citation>
    <scope>NUCLEOTIDE SEQUENCE [LARGE SCALE GENOMIC DNA]</scope>
    <source>
        <strain evidence="2 3">14</strain>
    </source>
</reference>
<name>A0A2K9P113_9FIRM</name>
<evidence type="ECO:0000313" key="3">
    <source>
        <dbReference type="Proteomes" id="UP000235589"/>
    </source>
</evidence>
<dbReference type="InterPro" id="IPR051922">
    <property type="entry name" value="Bact_Sporulation_Assoc"/>
</dbReference>
<proteinExistence type="predicted"/>
<dbReference type="Proteomes" id="UP000235589">
    <property type="component" value="Chromosome"/>
</dbReference>
<dbReference type="PANTHER" id="PTHR30032:SF4">
    <property type="entry name" value="AMIDASE ENHANCER"/>
    <property type="match status" value="1"/>
</dbReference>
<dbReference type="InterPro" id="IPR013693">
    <property type="entry name" value="SpoIID/LytB_N"/>
</dbReference>
<dbReference type="Pfam" id="PF08486">
    <property type="entry name" value="SpoIID"/>
    <property type="match status" value="1"/>
</dbReference>
<dbReference type="AlphaFoldDB" id="A0A2K9P113"/>
<dbReference type="NCBIfam" id="TIGR02669">
    <property type="entry name" value="SpoIID_LytB"/>
    <property type="match status" value="1"/>
</dbReference>
<gene>
    <name evidence="2" type="ORF">B9O19_00774</name>
</gene>
<accession>A0A2K9P113</accession>
<organism evidence="2 3">
    <name type="scientific">Monoglobus pectinilyticus</name>
    <dbReference type="NCBI Taxonomy" id="1981510"/>
    <lineage>
        <taxon>Bacteria</taxon>
        <taxon>Bacillati</taxon>
        <taxon>Bacillota</taxon>
        <taxon>Clostridia</taxon>
        <taxon>Monoglobales</taxon>
        <taxon>Monoglobaceae</taxon>
        <taxon>Monoglobus</taxon>
    </lineage>
</organism>